<dbReference type="PROSITE" id="PS50240">
    <property type="entry name" value="TRYPSIN_DOM"/>
    <property type="match status" value="1"/>
</dbReference>
<comment type="caution">
    <text evidence="12">The sequence shown here is derived from an EMBL/GenBank/DDBJ whole genome shotgun (WGS) entry which is preliminary data.</text>
</comment>
<evidence type="ECO:0000256" key="8">
    <source>
        <dbReference type="ARBA" id="ARBA00036320"/>
    </source>
</evidence>
<dbReference type="Pfam" id="PF00089">
    <property type="entry name" value="Trypsin"/>
    <property type="match status" value="1"/>
</dbReference>
<dbReference type="Proteomes" id="UP001372834">
    <property type="component" value="Unassembled WGS sequence"/>
</dbReference>
<dbReference type="PANTHER" id="PTHR24276:SF97">
    <property type="entry name" value="GH13245P2-RELATED"/>
    <property type="match status" value="1"/>
</dbReference>
<dbReference type="InterPro" id="IPR001254">
    <property type="entry name" value="Trypsin_dom"/>
</dbReference>
<dbReference type="PROSITE" id="PS00135">
    <property type="entry name" value="TRYPSIN_SER"/>
    <property type="match status" value="1"/>
</dbReference>
<keyword evidence="10" id="KW-0732">Signal</keyword>
<dbReference type="AlphaFoldDB" id="A0AAN8P177"/>
<feature type="domain" description="Peptidase S1" evidence="11">
    <location>
        <begin position="40"/>
        <end position="283"/>
    </location>
</feature>
<evidence type="ECO:0000313" key="12">
    <source>
        <dbReference type="EMBL" id="KAK6629266.1"/>
    </source>
</evidence>
<evidence type="ECO:0000256" key="7">
    <source>
        <dbReference type="ARBA" id="ARBA00023157"/>
    </source>
</evidence>
<proteinExistence type="inferred from homology"/>
<dbReference type="Gene3D" id="2.40.10.10">
    <property type="entry name" value="Trypsin-like serine proteases"/>
    <property type="match status" value="1"/>
</dbReference>
<gene>
    <name evidence="12" type="ORF">RUM43_003083</name>
</gene>
<keyword evidence="7" id="KW-1015">Disulfide bond</keyword>
<protein>
    <recommendedName>
        <fullName evidence="9">trypsin</fullName>
        <ecNumber evidence="9">3.4.21.4</ecNumber>
    </recommendedName>
</protein>
<evidence type="ECO:0000256" key="3">
    <source>
        <dbReference type="ARBA" id="ARBA00022757"/>
    </source>
</evidence>
<evidence type="ECO:0000256" key="1">
    <source>
        <dbReference type="ARBA" id="ARBA00007664"/>
    </source>
</evidence>
<dbReference type="PANTHER" id="PTHR24276">
    <property type="entry name" value="POLYSERASE-RELATED"/>
    <property type="match status" value="1"/>
</dbReference>
<dbReference type="PRINTS" id="PR00722">
    <property type="entry name" value="CHYMOTRYPSIN"/>
</dbReference>
<dbReference type="SMART" id="SM00020">
    <property type="entry name" value="Tryp_SPc"/>
    <property type="match status" value="1"/>
</dbReference>
<evidence type="ECO:0000256" key="4">
    <source>
        <dbReference type="ARBA" id="ARBA00022801"/>
    </source>
</evidence>
<dbReference type="SUPFAM" id="SSF50494">
    <property type="entry name" value="Trypsin-like serine proteases"/>
    <property type="match status" value="1"/>
</dbReference>
<organism evidence="12 13">
    <name type="scientific">Polyplax serrata</name>
    <name type="common">Common mouse louse</name>
    <dbReference type="NCBI Taxonomy" id="468196"/>
    <lineage>
        <taxon>Eukaryota</taxon>
        <taxon>Metazoa</taxon>
        <taxon>Ecdysozoa</taxon>
        <taxon>Arthropoda</taxon>
        <taxon>Hexapoda</taxon>
        <taxon>Insecta</taxon>
        <taxon>Pterygota</taxon>
        <taxon>Neoptera</taxon>
        <taxon>Paraneoptera</taxon>
        <taxon>Psocodea</taxon>
        <taxon>Troctomorpha</taxon>
        <taxon>Phthiraptera</taxon>
        <taxon>Anoplura</taxon>
        <taxon>Polyplacidae</taxon>
        <taxon>Polyplax</taxon>
    </lineage>
</organism>
<dbReference type="InterPro" id="IPR043504">
    <property type="entry name" value="Peptidase_S1_PA_chymotrypsin"/>
</dbReference>
<dbReference type="InterPro" id="IPR050430">
    <property type="entry name" value="Peptidase_S1"/>
</dbReference>
<evidence type="ECO:0000259" key="11">
    <source>
        <dbReference type="PROSITE" id="PS50240"/>
    </source>
</evidence>
<feature type="chain" id="PRO_5043035505" description="trypsin" evidence="10">
    <location>
        <begin position="17"/>
        <end position="308"/>
    </location>
</feature>
<accession>A0AAN8P177</accession>
<comment type="similarity">
    <text evidence="1">Belongs to the peptidase S1 family.</text>
</comment>
<comment type="catalytic activity">
    <reaction evidence="8">
        <text>Preferential cleavage: Arg-|-Xaa, Lys-|-Xaa.</text>
        <dbReference type="EC" id="3.4.21.4"/>
    </reaction>
</comment>
<dbReference type="InterPro" id="IPR033116">
    <property type="entry name" value="TRYPSIN_SER"/>
</dbReference>
<evidence type="ECO:0000256" key="9">
    <source>
        <dbReference type="ARBA" id="ARBA00038868"/>
    </source>
</evidence>
<dbReference type="GO" id="GO:0004252">
    <property type="term" value="F:serine-type endopeptidase activity"/>
    <property type="evidence" value="ECO:0007669"/>
    <property type="project" value="UniProtKB-EC"/>
</dbReference>
<evidence type="ECO:0000256" key="6">
    <source>
        <dbReference type="ARBA" id="ARBA00023145"/>
    </source>
</evidence>
<feature type="signal peptide" evidence="10">
    <location>
        <begin position="1"/>
        <end position="16"/>
    </location>
</feature>
<sequence>MKLTLVFLVCLNSVFGGHLYEVPFGPVKLTNESLSVDSRVYGGNEAEEGQFPYMVMAFMRLSPEDIFRCSASRVAKDWVLLASHCVMDGMTEKDLILVAGKAKLADYVNARLNTSFDIDIEDERFNTEERRAKNVYRHPDYVQGQYHDDIALIELKTPFTDKVPILKISQSKKERHENCTIHGWGLSEGDLFNGNLKYAVDEKAVTPSVGCSYKDAGNFYCLENNNKGICKGDSGSPLVCEGMAWGVASHLVAETSNIRCGQSLEEYYTEIYPYKSWLDLYLPNASSPLSLSGTVLLTIFMCWFVNTF</sequence>
<dbReference type="GO" id="GO:0006508">
    <property type="term" value="P:proteolysis"/>
    <property type="evidence" value="ECO:0007669"/>
    <property type="project" value="UniProtKB-KW"/>
</dbReference>
<dbReference type="InterPro" id="IPR009003">
    <property type="entry name" value="Peptidase_S1_PA"/>
</dbReference>
<keyword evidence="5" id="KW-0720">Serine protease</keyword>
<keyword evidence="6" id="KW-0865">Zymogen</keyword>
<dbReference type="EMBL" id="JAWJWE010000036">
    <property type="protein sequence ID" value="KAK6629266.1"/>
    <property type="molecule type" value="Genomic_DNA"/>
</dbReference>
<name>A0AAN8P177_POLSC</name>
<reference evidence="12 13" key="1">
    <citation type="submission" date="2023-10" db="EMBL/GenBank/DDBJ databases">
        <title>Genomes of two closely related lineages of the louse Polyplax serrata with different host specificities.</title>
        <authorList>
            <person name="Martinu J."/>
            <person name="Tarabai H."/>
            <person name="Stefka J."/>
            <person name="Hypsa V."/>
        </authorList>
    </citation>
    <scope>NUCLEOTIDE SEQUENCE [LARGE SCALE GENOMIC DNA]</scope>
    <source>
        <strain evidence="12">HR10_N</strain>
    </source>
</reference>
<evidence type="ECO:0000256" key="10">
    <source>
        <dbReference type="SAM" id="SignalP"/>
    </source>
</evidence>
<keyword evidence="4" id="KW-0378">Hydrolase</keyword>
<evidence type="ECO:0000313" key="13">
    <source>
        <dbReference type="Proteomes" id="UP001372834"/>
    </source>
</evidence>
<dbReference type="EC" id="3.4.21.4" evidence="9"/>
<evidence type="ECO:0000256" key="2">
    <source>
        <dbReference type="ARBA" id="ARBA00022670"/>
    </source>
</evidence>
<dbReference type="InterPro" id="IPR001314">
    <property type="entry name" value="Peptidase_S1A"/>
</dbReference>
<keyword evidence="3" id="KW-0222">Digestion</keyword>
<keyword evidence="2" id="KW-0645">Protease</keyword>
<dbReference type="GO" id="GO:0007586">
    <property type="term" value="P:digestion"/>
    <property type="evidence" value="ECO:0007669"/>
    <property type="project" value="UniProtKB-KW"/>
</dbReference>
<evidence type="ECO:0000256" key="5">
    <source>
        <dbReference type="ARBA" id="ARBA00022825"/>
    </source>
</evidence>